<name>A0A402TQV3_SALER</name>
<comment type="caution">
    <text evidence="1">The sequence shown here is derived from an EMBL/GenBank/DDBJ whole genome shotgun (WGS) entry which is preliminary data.</text>
</comment>
<dbReference type="AlphaFoldDB" id="A0A402TQV3"/>
<protein>
    <submittedName>
        <fullName evidence="1">Uncharacterized protein</fullName>
    </submittedName>
</protein>
<proteinExistence type="predicted"/>
<organism evidence="1">
    <name type="scientific">Salmonella enterica</name>
    <name type="common">Salmonella choleraesuis</name>
    <dbReference type="NCBI Taxonomy" id="28901"/>
    <lineage>
        <taxon>Bacteria</taxon>
        <taxon>Pseudomonadati</taxon>
        <taxon>Pseudomonadota</taxon>
        <taxon>Gammaproteobacteria</taxon>
        <taxon>Enterobacterales</taxon>
        <taxon>Enterobacteriaceae</taxon>
        <taxon>Salmonella</taxon>
    </lineage>
</organism>
<accession>A0A402TQV3</accession>
<evidence type="ECO:0000313" key="1">
    <source>
        <dbReference type="EMBL" id="MIT93325.1"/>
    </source>
</evidence>
<dbReference type="EMBL" id="RSTU01000032">
    <property type="protein sequence ID" value="MIT93325.1"/>
    <property type="molecule type" value="Genomic_DNA"/>
</dbReference>
<sequence length="256" mass="28880">MKTELTLKNVMIIREGCSERRGEISAHTIACLAVNCLDKTVPLTHEGQLIGRIERIYIKDYPSHAELRGDIVFTDFKGLVALINEERFYPVSVTNKSTGIYSTYLVSAFFTTRDDCDFEGQQPLDLSDLRELVKGMEKSEAPGASLFRKRYDDVNSGFLGTLMLDRCGKIHFNENDTLEIEKGYLIFNTKDTVTAVKISEIEVIESIKNKDETENVFIRVASGTCAEMRNSNIGARDLIEILERYKESQLVALKAS</sequence>
<reference evidence="1" key="1">
    <citation type="submission" date="2018-08" db="EMBL/GenBank/DDBJ databases">
        <authorList>
            <consortium name="GenomeTrakr network: Whole genome sequencing for foodborne pathogen traceback"/>
        </authorList>
    </citation>
    <scope>NUCLEOTIDE SEQUENCE [LARGE SCALE GENOMIC DNA]</scope>
    <source>
        <strain evidence="1">CFSAN034428</strain>
    </source>
</reference>
<dbReference type="RefSeq" id="WP_070800789.1">
    <property type="nucleotide sequence ID" value="NZ_CP075135.1"/>
</dbReference>
<gene>
    <name evidence="1" type="ORF">ATP91_24105</name>
</gene>
<dbReference type="Proteomes" id="UP000839515">
    <property type="component" value="Unassembled WGS sequence"/>
</dbReference>